<name>A0ABY5DLK4_9GAMM</name>
<protein>
    <submittedName>
        <fullName evidence="1">Uncharacterized protein</fullName>
    </submittedName>
</protein>
<accession>A0ABY5DLK4</accession>
<dbReference type="Proteomes" id="UP001055955">
    <property type="component" value="Chromosome"/>
</dbReference>
<dbReference type="RefSeq" id="WP_258568440.1">
    <property type="nucleotide sequence ID" value="NZ_CP092900.1"/>
</dbReference>
<sequence>MWNKLKNIFCCYPAVHAESQKLISPLNEVSVVLISVTGAHTVFKARSYSDLLKNPCIKAFMGSPIYDLQLSIEGKELGYDFVSCSSKELKKQLSNGCKVEIIKRY</sequence>
<evidence type="ECO:0000313" key="2">
    <source>
        <dbReference type="Proteomes" id="UP001055955"/>
    </source>
</evidence>
<proteinExistence type="predicted"/>
<reference evidence="1 2" key="1">
    <citation type="journal article" date="2022" name="Nat. Microbiol.">
        <title>The microbiome of a bacterivorous marine choanoflagellate contains a resource-demanding obligate bacterial associate.</title>
        <authorList>
            <person name="Needham D.M."/>
            <person name="Poirier C."/>
            <person name="Bachy C."/>
            <person name="George E.E."/>
            <person name="Wilken S."/>
            <person name="Yung C.C.M."/>
            <person name="Limardo A.J."/>
            <person name="Morando M."/>
            <person name="Sudek L."/>
            <person name="Malmstrom R.R."/>
            <person name="Keeling P.J."/>
            <person name="Santoro A.E."/>
            <person name="Worden A.Z."/>
        </authorList>
    </citation>
    <scope>NUCLEOTIDE SEQUENCE [LARGE SCALE GENOMIC DNA]</scope>
    <source>
        <strain evidence="1 2">Comchoano-1</strain>
    </source>
</reference>
<evidence type="ECO:0000313" key="1">
    <source>
        <dbReference type="EMBL" id="UTC24655.1"/>
    </source>
</evidence>
<keyword evidence="2" id="KW-1185">Reference proteome</keyword>
<dbReference type="EMBL" id="CP092900">
    <property type="protein sequence ID" value="UTC24655.1"/>
    <property type="molecule type" value="Genomic_DNA"/>
</dbReference>
<organism evidence="1 2">
    <name type="scientific">Candidatus Comchoanobacter bicostacola</name>
    <dbReference type="NCBI Taxonomy" id="2919598"/>
    <lineage>
        <taxon>Bacteria</taxon>
        <taxon>Pseudomonadati</taxon>
        <taxon>Pseudomonadota</taxon>
        <taxon>Gammaproteobacteria</taxon>
        <taxon>Candidatus Comchoanobacterales</taxon>
        <taxon>Candidatus Comchoanobacteraceae</taxon>
        <taxon>Candidatus Comchoanobacter</taxon>
    </lineage>
</organism>
<gene>
    <name evidence="1" type="ORF">MMH89_00550</name>
</gene>